<dbReference type="AlphaFoldDB" id="A0A329PH22"/>
<evidence type="ECO:0000259" key="1">
    <source>
        <dbReference type="SMART" id="SM00507"/>
    </source>
</evidence>
<comment type="caution">
    <text evidence="2">The sequence shown here is derived from an EMBL/GenBank/DDBJ whole genome shotgun (WGS) entry which is preliminary data.</text>
</comment>
<feature type="domain" description="HNH nuclease" evidence="1">
    <location>
        <begin position="21"/>
        <end position="80"/>
    </location>
</feature>
<dbReference type="GO" id="GO:0003676">
    <property type="term" value="F:nucleic acid binding"/>
    <property type="evidence" value="ECO:0007669"/>
    <property type="project" value="InterPro"/>
</dbReference>
<keyword evidence="3" id="KW-1185">Reference proteome</keyword>
<gene>
    <name evidence="2" type="ORF">F6I34_08050</name>
</gene>
<dbReference type="CDD" id="cd00085">
    <property type="entry name" value="HNHc"/>
    <property type="match status" value="1"/>
</dbReference>
<dbReference type="Proteomes" id="UP000326476">
    <property type="component" value="Unassembled WGS sequence"/>
</dbReference>
<sequence>MAKANRRADRQGAHRVQFERNRKRVLATQRTCGICGKPVDVRLKQGNPLAPVVDHIIPIAKGGHPSDINNLQLAHWTCNRMKSDKLFKNETEPKVLGNRNLPQSKDWSKYRPAQ</sequence>
<name>A0A329PH22_9LACT</name>
<keyword evidence="2" id="KW-0540">Nuclease</keyword>
<organism evidence="2 3">
    <name type="scientific">Aerococcus tenax</name>
    <dbReference type="NCBI Taxonomy" id="3078812"/>
    <lineage>
        <taxon>Bacteria</taxon>
        <taxon>Bacillati</taxon>
        <taxon>Bacillota</taxon>
        <taxon>Bacilli</taxon>
        <taxon>Lactobacillales</taxon>
        <taxon>Aerococcaceae</taxon>
        <taxon>Aerococcus</taxon>
    </lineage>
</organism>
<keyword evidence="2" id="KW-0255">Endonuclease</keyword>
<dbReference type="EMBL" id="VYVN01000024">
    <property type="protein sequence ID" value="KAA9238585.1"/>
    <property type="molecule type" value="Genomic_DNA"/>
</dbReference>
<dbReference type="Pfam" id="PF01844">
    <property type="entry name" value="HNH"/>
    <property type="match status" value="1"/>
</dbReference>
<dbReference type="SMART" id="SM00507">
    <property type="entry name" value="HNHc"/>
    <property type="match status" value="1"/>
</dbReference>
<protein>
    <submittedName>
        <fullName evidence="2">HNH endonuclease</fullName>
    </submittedName>
</protein>
<evidence type="ECO:0000313" key="3">
    <source>
        <dbReference type="Proteomes" id="UP000326476"/>
    </source>
</evidence>
<dbReference type="GO" id="GO:0004519">
    <property type="term" value="F:endonuclease activity"/>
    <property type="evidence" value="ECO:0007669"/>
    <property type="project" value="UniProtKB-KW"/>
</dbReference>
<accession>A0A329PH22</accession>
<dbReference type="Gene3D" id="1.10.30.50">
    <property type="match status" value="1"/>
</dbReference>
<keyword evidence="2" id="KW-0378">Hydrolase</keyword>
<dbReference type="InterPro" id="IPR003615">
    <property type="entry name" value="HNH_nuc"/>
</dbReference>
<dbReference type="InterPro" id="IPR002711">
    <property type="entry name" value="HNH"/>
</dbReference>
<proteinExistence type="predicted"/>
<reference evidence="3" key="1">
    <citation type="submission" date="2019-09" db="EMBL/GenBank/DDBJ databases">
        <title>Draft genome sequence assemblies of isolates from the urinary tract.</title>
        <authorList>
            <person name="Mores C.R."/>
            <person name="Putonti C."/>
            <person name="Wolfe A.J."/>
        </authorList>
    </citation>
    <scope>NUCLEOTIDE SEQUENCE [LARGE SCALE GENOMIC DNA]</scope>
    <source>
        <strain evidence="3">UMB8614</strain>
    </source>
</reference>
<dbReference type="GO" id="GO:0008270">
    <property type="term" value="F:zinc ion binding"/>
    <property type="evidence" value="ECO:0007669"/>
    <property type="project" value="InterPro"/>
</dbReference>
<dbReference type="RefSeq" id="WP_111853318.1">
    <property type="nucleotide sequence ID" value="NZ_CP127382.2"/>
</dbReference>
<evidence type="ECO:0000313" key="2">
    <source>
        <dbReference type="EMBL" id="KAA9238585.1"/>
    </source>
</evidence>